<dbReference type="GO" id="GO:0005507">
    <property type="term" value="F:copper ion binding"/>
    <property type="evidence" value="ECO:0007669"/>
    <property type="project" value="InterPro"/>
</dbReference>
<evidence type="ECO:0000313" key="5">
    <source>
        <dbReference type="Proteomes" id="UP000296374"/>
    </source>
</evidence>
<accession>A0A4P7HL06</accession>
<sequence length="2410" mass="257165">MFRTSAFISRRFPRRSAASLLLGLAVLLPPDPALAQKSPPEGTTFHTQCQEAAGDRDLRVVCADLVALDQMLVYNRFGSFNPFGMIFALRRDVVPMSLDDTPAAIDCGTDTGTQEATAGALSAGGVRLRDCRRPRPLVLRANVGDLMYLRVTNLLAPGDGPGDLAPLDLSADFCPTGPTDDPSRAQVSAQIARDEGPFAQHGTCFGTRPSDAGGADAADGAPDWPRTRSVNLTLQGLRPLALPGESAPNPACSGLDAVAPNEAFTCLFEVVQEGTHFLSSRAAPSGGNGDGGSITHGLFGAVMAERPGTRWYRSQVSQAAMDAVWAPRADAPRHARQDWLDYEHRIGEVPVLNMARSLDGAAFGQARAVELVHADLNAIIWCDAASAAARAAQPLGCAAGTDADAGTVEPVFSAFREFSVFFHDELKTFYTRNFEELAQFGQLAGVRDAFAINYGASGMGTLLLANRKGIGPSASCMECLYEEFFLTSWANGDPALLEWYADDPSNVHHSYLNDPVVFRNFHAGPKETHVFHLHAHQWFAGNDPGRGSYLDSQTVAPGQGFSYNIYHGGRRDGQGGPFVAGSGNRNRTVGDSIFHCHLYPHFAQGMWALWRVHDVFEDGSRKLPDGQATPGLSAQIRAPEEADFTRTGSVDPRTGAWLDRDDPATPDRIEGAGTPIPALVPLPGEPLPPLPSYADPAAAALPDATDEDQAAMQPVAPPVRRTADSLPGRRGVPSMGLRDRALVRDGPERLIRTEAAAPVDPDAAPRIDAMPGYPFYIAGAAGHRPPQAPRDIARRLDADGQPTDDYLSGGLGRHVVTGADRKLDYLTDDILALDTALASDLDAPGNLRRLEALRSRIVAKALALGDMSAHLDNARIRALHPEGEPLEQAAQAFHHDGAGLTVLQPDGTPASASEGSYQTLTAPLPGGSDMPPGRFHVNGAPAAPGAPFADPCGGAPVRDGPASGNDPFVGGAGYVTDPDLLGFRRYEVSAVQLDLVVNQAGWHDPQARIDVLTDGSDGYKDAGAETRDRISPRIRDDSEPFFFRAISGECIEFRHTNELPKDLELDDFQVKTPTDTIGQHIHLVKFDVTASDGSGNGWNYEDGTFAADELMARRCANLASEAPLPDNPAWGFTAPTPALCDAAHDKASPLSRIWRLPMGEGPDGSPHTVDVPGLDDPVETRDLFQTTVQRWFADPIMTLDGEGRVQDRTMRTVFSHDHFGPSSIQQHGFYTALLIEPGAARICDPADPQDCTAQVQPQTPFRAADADADWVGSHKVILANAARDPFHPDYREFALAVADFALLYDPRDRDDIAALDADPDSGRDGMARLDCEALLAATGRGTQIDALCGNGGAGEPQVVPAWWASGAPGGGLAADDGPDANLMRPEDADRLRAHLVAYRTRAASIDGQPVEGPVLARPVAPPARPESISVDHHDPYLVNYRNAPIPLRLATKNADGSASADCAPFAMSAPGGVPGGDSDSEVVAALTEGRMPLCSYRYQLSGLAGDAAYALSSFAPGRRDVPTREPETPRFEAYQDERLMFRLIQGAQEVQHSFNVAGLAGPRNVDQRHAGGMRALAVSTPPARQACFDAVRRTRPEWYDTWLDMTPDLRDLYDPADADDQAQLEYFARLDDALANCDNLEGYTFAQEVGISEHFELRGRLRADVGTIEANDPTAATTGGGIPEASDYLYNFGTIDALWNGAWGLLRVYADEAGRRDLLSRWQPEGVTDAAPVPPLPPIRRMRQPAESGAETAVPGLLADAPGCPLPTDPRAGPNTALLLVALRTADLFPGGTDYGGHRRDPDGLMLAALNPDSLPMAGGGRRDMRDDADWTGANRPRTDAVLAALRNVYARPEPLVVRVNAGDCVSIRYLNALRETAPGAGMPDQLGDALMPPIAPLNTDPQISVSDGGTTRETRVQGTLSATTRPVTGLRPSAHLALSIGLPGGDLIRTLPLGYGINAPPMAPAEGGRVTVSGELRFYAGRMRIAPPEGAQHGTDFNSEIAQKTVNNMRGRLRDWLGQPEIEFSAVRVADDQAAQFTVLGTGFSVDGADLTPAQVEQLRAMAATLLHKHIRWIPYAYGPVPVRVTGDMIAQTTHGLFGVIDVVPRDWTLPAALVPPMAAPDSDTALAQVLAEVAPGDAPTSSAPTSSAPVWRSAAVAPGFGAPARFAPGPDPAGAAQRPVREFVIFYQDGLNHHDARSLIQWRLEAEGQPAAVTSAAAAFGALPRITPDCLVCDDSYDWGEQGVSYRSRPFASLLRFADIGPGGRIEASDDMNALTFPDRFLAGQSTRLDGSDQSDPDRQPLTLQACPGEQVLIRAVHPGGRARQRAFALTSMGYDDLFPGFGFPNAALLAPVKSVSAWLYPPTVPGPEGTRVPAEGTVLWHDGPSHMMAGGTWGLIRFAYGAQCPRP</sequence>
<dbReference type="InterPro" id="IPR008972">
    <property type="entry name" value="Cupredoxin"/>
</dbReference>
<feature type="signal peptide" evidence="3">
    <location>
        <begin position="1"/>
        <end position="35"/>
    </location>
</feature>
<protein>
    <recommendedName>
        <fullName evidence="6">Copper oxidase</fullName>
    </recommendedName>
</protein>
<dbReference type="RefSeq" id="WP_135312230.1">
    <property type="nucleotide sequence ID" value="NZ_CP038439.1"/>
</dbReference>
<feature type="chain" id="PRO_5020808578" description="Copper oxidase" evidence="3">
    <location>
        <begin position="36"/>
        <end position="2410"/>
    </location>
</feature>
<dbReference type="Proteomes" id="UP000296374">
    <property type="component" value="Chromosome"/>
</dbReference>
<evidence type="ECO:0008006" key="6">
    <source>
        <dbReference type="Google" id="ProtNLM"/>
    </source>
</evidence>
<dbReference type="PROSITE" id="PS00080">
    <property type="entry name" value="MULTICOPPER_OXIDASE2"/>
    <property type="match status" value="1"/>
</dbReference>
<reference evidence="5" key="1">
    <citation type="submission" date="2019-03" db="EMBL/GenBank/DDBJ databases">
        <authorList>
            <person name="Li J."/>
        </authorList>
    </citation>
    <scope>NUCLEOTIDE SEQUENCE [LARGE SCALE GENOMIC DNA]</scope>
    <source>
        <strain evidence="5">2251</strain>
    </source>
</reference>
<dbReference type="InterPro" id="IPR002355">
    <property type="entry name" value="Cu_oxidase_Cu_BS"/>
</dbReference>
<organism evidence="4 5">
    <name type="scientific">Paracoccus liaowanqingii</name>
    <dbReference type="NCBI Taxonomy" id="2560053"/>
    <lineage>
        <taxon>Bacteria</taxon>
        <taxon>Pseudomonadati</taxon>
        <taxon>Pseudomonadota</taxon>
        <taxon>Alphaproteobacteria</taxon>
        <taxon>Rhodobacterales</taxon>
        <taxon>Paracoccaceae</taxon>
        <taxon>Paracoccus</taxon>
    </lineage>
</organism>
<keyword evidence="3" id="KW-0732">Signal</keyword>
<evidence type="ECO:0000256" key="3">
    <source>
        <dbReference type="SAM" id="SignalP"/>
    </source>
</evidence>
<keyword evidence="1" id="KW-0479">Metal-binding</keyword>
<feature type="compositionally biased region" description="Polar residues" evidence="2">
    <location>
        <begin position="1917"/>
        <end position="1927"/>
    </location>
</feature>
<proteinExistence type="predicted"/>
<feature type="region of interest" description="Disordered" evidence="2">
    <location>
        <begin position="641"/>
        <end position="667"/>
    </location>
</feature>
<feature type="region of interest" description="Disordered" evidence="2">
    <location>
        <begin position="1902"/>
        <end position="1928"/>
    </location>
</feature>
<name>A0A4P7HL06_9RHOB</name>
<feature type="compositionally biased region" description="Basic and acidic residues" evidence="2">
    <location>
        <begin position="658"/>
        <end position="667"/>
    </location>
</feature>
<dbReference type="KEGG" id="plia:E4191_03840"/>
<dbReference type="SUPFAM" id="SSF49503">
    <property type="entry name" value="Cupredoxins"/>
    <property type="match status" value="1"/>
</dbReference>
<gene>
    <name evidence="4" type="ORF">E4191_03840</name>
</gene>
<evidence type="ECO:0000256" key="1">
    <source>
        <dbReference type="ARBA" id="ARBA00022723"/>
    </source>
</evidence>
<dbReference type="EMBL" id="CP038439">
    <property type="protein sequence ID" value="QBX33937.1"/>
    <property type="molecule type" value="Genomic_DNA"/>
</dbReference>
<evidence type="ECO:0000313" key="4">
    <source>
        <dbReference type="EMBL" id="QBX33937.1"/>
    </source>
</evidence>
<evidence type="ECO:0000256" key="2">
    <source>
        <dbReference type="SAM" id="MobiDB-lite"/>
    </source>
</evidence>
<dbReference type="Gene3D" id="2.60.40.420">
    <property type="entry name" value="Cupredoxins - blue copper proteins"/>
    <property type="match status" value="1"/>
</dbReference>